<dbReference type="FunFam" id="1.10.1420.10:FF:000008">
    <property type="entry name" value="MutS homolog 5 (E. coli)"/>
    <property type="match status" value="1"/>
</dbReference>
<dbReference type="Pfam" id="PF05192">
    <property type="entry name" value="MutS_III"/>
    <property type="match status" value="1"/>
</dbReference>
<comment type="caution">
    <text evidence="13">The sequence shown here is derived from an EMBL/GenBank/DDBJ whole genome shotgun (WGS) entry which is preliminary data.</text>
</comment>
<keyword evidence="6" id="KW-0234">DNA repair</keyword>
<keyword evidence="2" id="KW-0547">Nucleotide-binding</keyword>
<reference evidence="13 14" key="1">
    <citation type="journal article" date="2018" name="Sci. Rep.">
        <title>Comparative analysis of the Pocillopora damicornis genome highlights role of immune system in coral evolution.</title>
        <authorList>
            <person name="Cunning R."/>
            <person name="Bay R.A."/>
            <person name="Gillette P."/>
            <person name="Baker A.C."/>
            <person name="Traylor-Knowles N."/>
        </authorList>
    </citation>
    <scope>NUCLEOTIDE SEQUENCE [LARGE SCALE GENOMIC DNA]</scope>
    <source>
        <strain evidence="13">RSMAS</strain>
        <tissue evidence="13">Whole animal</tissue>
    </source>
</reference>
<dbReference type="Gene3D" id="3.40.50.300">
    <property type="entry name" value="P-loop containing nucleotide triphosphate hydrolases"/>
    <property type="match status" value="1"/>
</dbReference>
<dbReference type="Gene3D" id="1.10.1420.10">
    <property type="match status" value="1"/>
</dbReference>
<keyword evidence="7" id="KW-0469">Meiosis</keyword>
<dbReference type="PANTHER" id="PTHR11361:SF20">
    <property type="entry name" value="MUTS PROTEIN HOMOLOG 5"/>
    <property type="match status" value="1"/>
</dbReference>
<evidence type="ECO:0000313" key="14">
    <source>
        <dbReference type="Proteomes" id="UP000275408"/>
    </source>
</evidence>
<organism evidence="13 14">
    <name type="scientific">Pocillopora damicornis</name>
    <name type="common">Cauliflower coral</name>
    <name type="synonym">Millepora damicornis</name>
    <dbReference type="NCBI Taxonomy" id="46731"/>
    <lineage>
        <taxon>Eukaryota</taxon>
        <taxon>Metazoa</taxon>
        <taxon>Cnidaria</taxon>
        <taxon>Anthozoa</taxon>
        <taxon>Hexacorallia</taxon>
        <taxon>Scleractinia</taxon>
        <taxon>Astrocoeniina</taxon>
        <taxon>Pocilloporidae</taxon>
        <taxon>Pocillopora</taxon>
    </lineage>
</organism>
<feature type="domain" description="DNA mismatch repair protein MutS core" evidence="11">
    <location>
        <begin position="326"/>
        <end position="645"/>
    </location>
</feature>
<accession>A0A3M6UXS0</accession>
<dbReference type="InterPro" id="IPR027417">
    <property type="entry name" value="P-loop_NTPase"/>
</dbReference>
<keyword evidence="14" id="KW-1185">Reference proteome</keyword>
<dbReference type="AlphaFoldDB" id="A0A3M6UXS0"/>
<evidence type="ECO:0000256" key="2">
    <source>
        <dbReference type="ARBA" id="ARBA00022741"/>
    </source>
</evidence>
<evidence type="ECO:0000259" key="12">
    <source>
        <dbReference type="SMART" id="SM00534"/>
    </source>
</evidence>
<keyword evidence="3" id="KW-0227">DNA damage</keyword>
<dbReference type="InterPro" id="IPR036187">
    <property type="entry name" value="DNA_mismatch_repair_MutS_sf"/>
</dbReference>
<evidence type="ECO:0000256" key="8">
    <source>
        <dbReference type="ARBA" id="ARBA00057350"/>
    </source>
</evidence>
<dbReference type="GO" id="GO:0140664">
    <property type="term" value="F:ATP-dependent DNA damage sensor activity"/>
    <property type="evidence" value="ECO:0007669"/>
    <property type="project" value="InterPro"/>
</dbReference>
<dbReference type="OrthoDB" id="29596at2759"/>
<dbReference type="Proteomes" id="UP000275408">
    <property type="component" value="Unassembled WGS sequence"/>
</dbReference>
<feature type="compositionally biased region" description="Polar residues" evidence="10">
    <location>
        <begin position="61"/>
        <end position="73"/>
    </location>
</feature>
<name>A0A3M6UXS0_POCDA</name>
<dbReference type="GO" id="GO:0051026">
    <property type="term" value="P:chiasma assembly"/>
    <property type="evidence" value="ECO:0007669"/>
    <property type="project" value="TreeGrafter"/>
</dbReference>
<dbReference type="SMART" id="SM00533">
    <property type="entry name" value="MUTSd"/>
    <property type="match status" value="1"/>
</dbReference>
<evidence type="ECO:0000256" key="7">
    <source>
        <dbReference type="ARBA" id="ARBA00023254"/>
    </source>
</evidence>
<proteinExistence type="inferred from homology"/>
<dbReference type="InterPro" id="IPR000432">
    <property type="entry name" value="DNA_mismatch_repair_MutS_C"/>
</dbReference>
<comment type="function">
    <text evidence="8">Involved in DNA mismatch repair and meiotic recombination processes. Facilitates crossovers between homologs during meiosis.</text>
</comment>
<dbReference type="SUPFAM" id="SSF48334">
    <property type="entry name" value="DNA repair protein MutS, domain III"/>
    <property type="match status" value="1"/>
</dbReference>
<dbReference type="Pfam" id="PF00488">
    <property type="entry name" value="MutS_V"/>
    <property type="match status" value="1"/>
</dbReference>
<evidence type="ECO:0000313" key="13">
    <source>
        <dbReference type="EMBL" id="RMX58389.1"/>
    </source>
</evidence>
<gene>
    <name evidence="13" type="ORF">pdam_00012502</name>
</gene>
<dbReference type="GO" id="GO:0005524">
    <property type="term" value="F:ATP binding"/>
    <property type="evidence" value="ECO:0007669"/>
    <property type="project" value="UniProtKB-KW"/>
</dbReference>
<evidence type="ECO:0000256" key="4">
    <source>
        <dbReference type="ARBA" id="ARBA00022840"/>
    </source>
</evidence>
<comment type="similarity">
    <text evidence="1">Belongs to the DNA mismatch repair MutS family.</text>
</comment>
<evidence type="ECO:0000256" key="3">
    <source>
        <dbReference type="ARBA" id="ARBA00022763"/>
    </source>
</evidence>
<dbReference type="SUPFAM" id="SSF52540">
    <property type="entry name" value="P-loop containing nucleoside triphosphate hydrolases"/>
    <property type="match status" value="1"/>
</dbReference>
<feature type="domain" description="DNA mismatch repair proteins mutS family" evidence="12">
    <location>
        <begin position="661"/>
        <end position="857"/>
    </location>
</feature>
<evidence type="ECO:0000256" key="9">
    <source>
        <dbReference type="ARBA" id="ARBA00071136"/>
    </source>
</evidence>
<evidence type="ECO:0000256" key="5">
    <source>
        <dbReference type="ARBA" id="ARBA00023125"/>
    </source>
</evidence>
<dbReference type="GO" id="GO:0006298">
    <property type="term" value="P:mismatch repair"/>
    <property type="evidence" value="ECO:0007669"/>
    <property type="project" value="InterPro"/>
</dbReference>
<feature type="compositionally biased region" description="Polar residues" evidence="10">
    <location>
        <begin position="1"/>
        <end position="15"/>
    </location>
</feature>
<protein>
    <recommendedName>
        <fullName evidence="9">MutS protein homolog 5</fullName>
    </recommendedName>
</protein>
<feature type="region of interest" description="Disordered" evidence="10">
    <location>
        <begin position="1"/>
        <end position="95"/>
    </location>
</feature>
<feature type="compositionally biased region" description="Polar residues" evidence="10">
    <location>
        <begin position="45"/>
        <end position="54"/>
    </location>
</feature>
<dbReference type="InterPro" id="IPR007696">
    <property type="entry name" value="DNA_mismatch_repair_MutS_core"/>
</dbReference>
<dbReference type="SMART" id="SM00534">
    <property type="entry name" value="MUTSac"/>
    <property type="match status" value="1"/>
</dbReference>
<keyword evidence="5" id="KW-0238">DNA-binding</keyword>
<dbReference type="GO" id="GO:0005634">
    <property type="term" value="C:nucleus"/>
    <property type="evidence" value="ECO:0007669"/>
    <property type="project" value="TreeGrafter"/>
</dbReference>
<dbReference type="STRING" id="46731.A0A3M6UXS0"/>
<evidence type="ECO:0000256" key="10">
    <source>
        <dbReference type="SAM" id="MobiDB-lite"/>
    </source>
</evidence>
<keyword evidence="4" id="KW-0067">ATP-binding</keyword>
<dbReference type="CDD" id="cd03281">
    <property type="entry name" value="ABC_MSH5_euk"/>
    <property type="match status" value="1"/>
</dbReference>
<dbReference type="FunFam" id="3.40.50.300:FF:000820">
    <property type="entry name" value="MutS homolog 5 (E. coli)"/>
    <property type="match status" value="1"/>
</dbReference>
<dbReference type="EMBL" id="RCHS01000531">
    <property type="protein sequence ID" value="RMX58389.1"/>
    <property type="molecule type" value="Genomic_DNA"/>
</dbReference>
<dbReference type="InterPro" id="IPR011184">
    <property type="entry name" value="DNA_mismatch_repair_Msh2"/>
</dbReference>
<evidence type="ECO:0000256" key="6">
    <source>
        <dbReference type="ARBA" id="ARBA00023204"/>
    </source>
</evidence>
<dbReference type="PANTHER" id="PTHR11361">
    <property type="entry name" value="DNA MISMATCH REPAIR PROTEIN MUTS FAMILY MEMBER"/>
    <property type="match status" value="1"/>
</dbReference>
<evidence type="ECO:0000259" key="11">
    <source>
        <dbReference type="SMART" id="SM00533"/>
    </source>
</evidence>
<evidence type="ECO:0000256" key="1">
    <source>
        <dbReference type="ARBA" id="ARBA00006271"/>
    </source>
</evidence>
<dbReference type="PIRSF" id="PIRSF005813">
    <property type="entry name" value="MSH2"/>
    <property type="match status" value="1"/>
</dbReference>
<dbReference type="InterPro" id="IPR045076">
    <property type="entry name" value="MutS"/>
</dbReference>
<dbReference type="GO" id="GO:0030983">
    <property type="term" value="F:mismatched DNA binding"/>
    <property type="evidence" value="ECO:0007669"/>
    <property type="project" value="InterPro"/>
</dbReference>
<sequence length="911" mass="101694">MNTCHQASTLTSSDACFTPNEGSDALPRKTGWSSSTVEIDRSSKRLSSVENSGQYFKRQKTPSSCPATNNEHVFTSGRRPSATESERDEEEGMNANDVVNQRGNVFGVGDDSPSALDVKRVLSVVWSKGNLGSSYYDTETSQLYLQMDVVETNDFQFLKRVKEQVQASVIITSAIQDERLLKILNGQEGENNDEQICQTTEVEILPSIDFSYEVCKRRITALNACLPGIPQHFTENEREIHMSSLVPFDNISMVRSAGALIKYIDKKRVGVEMDDPEVRVPILGLKVFSLSDLLIVDNNTYSALQIFQKESHPSVYKMGAGNSGAKEGLSLFGVTNRTRSAIGSHMLRMWFLRPSRNIDLLQQRQKAVSYFMSLRNAELVASLQDCLKHIKNVSGILSRMTTAQASVGDWQALYKTAYNATYIADLCRRIPTDVAIAKKIATSFTDELLQIGSLMSKIIDFDESTDQNRFVVKPGVDPALDEKKRTYNGLPDFMTTVAREELNKLSSSITECNVIYLPQLGYLLAIPRSPEMKEEDDFAMDGLEFVFLSNNRLHYKSTRTRELDNLLGDTQCEITDHETAIMHRLQTVILEHTKVLLHVMECCAELDCLISLALCARENNYVCPKLTMDSVLNIEQGRHPLQELCVNLFVPNDSVIEQDKGRMKVLTGPNASGKSVYLKQVGLIVFLAHIGSFVPAESATVGITDRIFTRIHTRETVSVGLSTFMIDLNQVATAVNAATENSLVIVDEFGKGTATVTITTIDGLSLLTAILRHWLRQGSSCPKLLVSTHFHSLVKQKLLPQTPLVTYQTMQVLEEGEDVAFLYHLIDGCAESSLACHIASLAGLPDELLKRAQQVTELTRCNKPILRKDTADDEEQRKRHKAIVKKFLALNLDNEDPQAFLRDLLENFDDE</sequence>